<dbReference type="SUPFAM" id="SSF53098">
    <property type="entry name" value="Ribonuclease H-like"/>
    <property type="match status" value="1"/>
</dbReference>
<reference evidence="3" key="1">
    <citation type="submission" date="2023-03" db="EMBL/GenBank/DDBJ databases">
        <title>Chromosome-scale reference genome and RAD-based genetic map of yellow starthistle (Centaurea solstitialis) reveal putative structural variation and QTLs associated with invader traits.</title>
        <authorList>
            <person name="Reatini B."/>
            <person name="Cang F.A."/>
            <person name="Jiang Q."/>
            <person name="Mckibben M.T.W."/>
            <person name="Barker M.S."/>
            <person name="Rieseberg L.H."/>
            <person name="Dlugosch K.M."/>
        </authorList>
    </citation>
    <scope>NUCLEOTIDE SEQUENCE</scope>
    <source>
        <strain evidence="3">CAN-66</strain>
        <tissue evidence="3">Leaf</tissue>
    </source>
</reference>
<evidence type="ECO:0000313" key="3">
    <source>
        <dbReference type="EMBL" id="KAJ9562029.1"/>
    </source>
</evidence>
<dbReference type="EMBL" id="JARYMX010000002">
    <property type="protein sequence ID" value="KAJ9562029.1"/>
    <property type="molecule type" value="Genomic_DNA"/>
</dbReference>
<dbReference type="InterPro" id="IPR007021">
    <property type="entry name" value="DUF659"/>
</dbReference>
<dbReference type="Pfam" id="PF04937">
    <property type="entry name" value="DUF659"/>
    <property type="match status" value="1"/>
</dbReference>
<feature type="domain" description="DUF659" evidence="2">
    <location>
        <begin position="1"/>
        <end position="97"/>
    </location>
</feature>
<organism evidence="3 4">
    <name type="scientific">Centaurea solstitialis</name>
    <name type="common">yellow star-thistle</name>
    <dbReference type="NCBI Taxonomy" id="347529"/>
    <lineage>
        <taxon>Eukaryota</taxon>
        <taxon>Viridiplantae</taxon>
        <taxon>Streptophyta</taxon>
        <taxon>Embryophyta</taxon>
        <taxon>Tracheophyta</taxon>
        <taxon>Spermatophyta</taxon>
        <taxon>Magnoliopsida</taxon>
        <taxon>eudicotyledons</taxon>
        <taxon>Gunneridae</taxon>
        <taxon>Pentapetalae</taxon>
        <taxon>asterids</taxon>
        <taxon>campanulids</taxon>
        <taxon>Asterales</taxon>
        <taxon>Asteraceae</taxon>
        <taxon>Carduoideae</taxon>
        <taxon>Cardueae</taxon>
        <taxon>Centaureinae</taxon>
        <taxon>Centaurea</taxon>
    </lineage>
</organism>
<gene>
    <name evidence="3" type="ORF">OSB04_007189</name>
</gene>
<proteinExistence type="predicted"/>
<dbReference type="PANTHER" id="PTHR32166">
    <property type="entry name" value="OSJNBA0013A04.12 PROTEIN"/>
    <property type="match status" value="1"/>
</dbReference>
<sequence>MVNFPKGSIFVKSIDVSNVSKDVNLFLGILDKMVDEVGESNVVQVITDNTSAYVKTGKMLEAIRKQLYWTPCAAHCIDLMLEDIRKQIPRVKSCLKKEIMENDEDELVFLDDDLTWDAVGGASGANEEDIGVGGIDDDEEDGDMLGFDDVDIEDI</sequence>
<keyword evidence="4" id="KW-1185">Reference proteome</keyword>
<name>A0AA38TL56_9ASTR</name>
<accession>A0AA38TL56</accession>
<feature type="region of interest" description="Disordered" evidence="1">
    <location>
        <begin position="127"/>
        <end position="155"/>
    </location>
</feature>
<protein>
    <recommendedName>
        <fullName evidence="2">DUF659 domain-containing protein</fullName>
    </recommendedName>
</protein>
<dbReference type="PANTHER" id="PTHR32166:SF123">
    <property type="entry name" value="BED-TYPE DOMAIN-CONTAINING PROTEIN"/>
    <property type="match status" value="1"/>
</dbReference>
<dbReference type="InterPro" id="IPR012337">
    <property type="entry name" value="RNaseH-like_sf"/>
</dbReference>
<evidence type="ECO:0000313" key="4">
    <source>
        <dbReference type="Proteomes" id="UP001172457"/>
    </source>
</evidence>
<dbReference type="Proteomes" id="UP001172457">
    <property type="component" value="Chromosome 2"/>
</dbReference>
<evidence type="ECO:0000259" key="2">
    <source>
        <dbReference type="Pfam" id="PF04937"/>
    </source>
</evidence>
<comment type="caution">
    <text evidence="3">The sequence shown here is derived from an EMBL/GenBank/DDBJ whole genome shotgun (WGS) entry which is preliminary data.</text>
</comment>
<dbReference type="AlphaFoldDB" id="A0AA38TL56"/>
<evidence type="ECO:0000256" key="1">
    <source>
        <dbReference type="SAM" id="MobiDB-lite"/>
    </source>
</evidence>